<dbReference type="EMBL" id="JANJQO010000023">
    <property type="protein sequence ID" value="KAJ2983604.1"/>
    <property type="molecule type" value="Genomic_DNA"/>
</dbReference>
<comment type="caution">
    <text evidence="1">The sequence shown here is derived from an EMBL/GenBank/DDBJ whole genome shotgun (WGS) entry which is preliminary data.</text>
</comment>
<gene>
    <name evidence="1" type="ORF">NQ176_g569</name>
</gene>
<accession>A0ACC1NYV2</accession>
<organism evidence="1 2">
    <name type="scientific">Zarea fungicola</name>
    <dbReference type="NCBI Taxonomy" id="93591"/>
    <lineage>
        <taxon>Eukaryota</taxon>
        <taxon>Fungi</taxon>
        <taxon>Dikarya</taxon>
        <taxon>Ascomycota</taxon>
        <taxon>Pezizomycotina</taxon>
        <taxon>Sordariomycetes</taxon>
        <taxon>Hypocreomycetidae</taxon>
        <taxon>Hypocreales</taxon>
        <taxon>Cordycipitaceae</taxon>
        <taxon>Zarea</taxon>
    </lineage>
</organism>
<dbReference type="Proteomes" id="UP001143910">
    <property type="component" value="Unassembled WGS sequence"/>
</dbReference>
<proteinExistence type="predicted"/>
<name>A0ACC1NYV2_9HYPO</name>
<evidence type="ECO:0000313" key="1">
    <source>
        <dbReference type="EMBL" id="KAJ2983604.1"/>
    </source>
</evidence>
<sequence>MSLDHSTVKESVPIFEYRDGLALPLFTRLDREWELDAFKPFRYHTSIFYMKKCAKYDIEKPYFFNVPVEDSWKPTVQQTNVSYTRKTVAVTDIRGYEDAFSLDRHGFQLGILRTSLCYEEFSSDNSIVTRYYQDVKEFLTKQLGATEVLPFDFQVRRKDPNLPAGSRGAPGKAQPFAAVHGDQTKNAAYRRLKYFHPEFAEKYVNDRFQIVNVWKPLLGPVCDSPLAVCDYRTVADDDRVPTDIIFPDYLGETYNFWPNSEHRFYYIDQQLPEEAWMIKCFDSATEDDPQIAQFTPHVSFPYSRKTDYSSTMRESVEVRAFVFYKEATEQQLKSL</sequence>
<keyword evidence="2" id="KW-1185">Reference proteome</keyword>
<protein>
    <submittedName>
        <fullName evidence="1">Uncharacterized protein</fullName>
    </submittedName>
</protein>
<evidence type="ECO:0000313" key="2">
    <source>
        <dbReference type="Proteomes" id="UP001143910"/>
    </source>
</evidence>
<reference evidence="1" key="1">
    <citation type="submission" date="2022-08" db="EMBL/GenBank/DDBJ databases">
        <title>Genome Sequence of Lecanicillium fungicola.</title>
        <authorList>
            <person name="Buettner E."/>
        </authorList>
    </citation>
    <scope>NUCLEOTIDE SEQUENCE</scope>
    <source>
        <strain evidence="1">Babe33</strain>
    </source>
</reference>